<dbReference type="PANTHER" id="PTHR32243">
    <property type="entry name" value="MALTOSE TRANSPORT SYSTEM PERMEASE-RELATED"/>
    <property type="match status" value="1"/>
</dbReference>
<feature type="transmembrane region" description="Helical" evidence="7">
    <location>
        <begin position="243"/>
        <end position="264"/>
    </location>
</feature>
<evidence type="ECO:0000256" key="4">
    <source>
        <dbReference type="ARBA" id="ARBA00022692"/>
    </source>
</evidence>
<dbReference type="CDD" id="cd06261">
    <property type="entry name" value="TM_PBP2"/>
    <property type="match status" value="1"/>
</dbReference>
<dbReference type="InterPro" id="IPR035906">
    <property type="entry name" value="MetI-like_sf"/>
</dbReference>
<dbReference type="SUPFAM" id="SSF161098">
    <property type="entry name" value="MetI-like"/>
    <property type="match status" value="1"/>
</dbReference>
<dbReference type="InterPro" id="IPR050901">
    <property type="entry name" value="BP-dep_ABC_trans_perm"/>
</dbReference>
<keyword evidence="10" id="KW-1185">Reference proteome</keyword>
<feature type="transmembrane region" description="Helical" evidence="7">
    <location>
        <begin position="108"/>
        <end position="129"/>
    </location>
</feature>
<name>A0ABU0Z9B8_9ACTN</name>
<dbReference type="Pfam" id="PF00528">
    <property type="entry name" value="BPD_transp_1"/>
    <property type="match status" value="1"/>
</dbReference>
<dbReference type="EMBL" id="JAVHUY010000003">
    <property type="protein sequence ID" value="MDQ7903634.1"/>
    <property type="molecule type" value="Genomic_DNA"/>
</dbReference>
<dbReference type="InterPro" id="IPR000515">
    <property type="entry name" value="MetI-like"/>
</dbReference>
<keyword evidence="3" id="KW-1003">Cell membrane</keyword>
<evidence type="ECO:0000313" key="10">
    <source>
        <dbReference type="Proteomes" id="UP001230908"/>
    </source>
</evidence>
<comment type="caution">
    <text evidence="9">The sequence shown here is derived from an EMBL/GenBank/DDBJ whole genome shotgun (WGS) entry which is preliminary data.</text>
</comment>
<feature type="transmembrane region" description="Helical" evidence="7">
    <location>
        <begin position="12"/>
        <end position="34"/>
    </location>
</feature>
<keyword evidence="2 7" id="KW-0813">Transport</keyword>
<feature type="transmembrane region" description="Helical" evidence="7">
    <location>
        <begin position="77"/>
        <end position="99"/>
    </location>
</feature>
<feature type="transmembrane region" description="Helical" evidence="7">
    <location>
        <begin position="185"/>
        <end position="207"/>
    </location>
</feature>
<evidence type="ECO:0000256" key="6">
    <source>
        <dbReference type="ARBA" id="ARBA00023136"/>
    </source>
</evidence>
<comment type="similarity">
    <text evidence="7">Belongs to the binding-protein-dependent transport system permease family.</text>
</comment>
<keyword evidence="4 7" id="KW-0812">Transmembrane</keyword>
<proteinExistence type="inferred from homology"/>
<keyword evidence="5 7" id="KW-1133">Transmembrane helix</keyword>
<evidence type="ECO:0000256" key="5">
    <source>
        <dbReference type="ARBA" id="ARBA00022989"/>
    </source>
</evidence>
<evidence type="ECO:0000256" key="3">
    <source>
        <dbReference type="ARBA" id="ARBA00022475"/>
    </source>
</evidence>
<gene>
    <name evidence="9" type="ORF">RB614_03780</name>
</gene>
<reference evidence="9 10" key="1">
    <citation type="submission" date="2023-08" db="EMBL/GenBank/DDBJ databases">
        <title>Phytohabitans sansha sp. nov., isolated from marine sediment.</title>
        <authorList>
            <person name="Zhao Y."/>
            <person name="Yi K."/>
        </authorList>
    </citation>
    <scope>NUCLEOTIDE SEQUENCE [LARGE SCALE GENOMIC DNA]</scope>
    <source>
        <strain evidence="9 10">ZYX-F-186</strain>
    </source>
</reference>
<evidence type="ECO:0000256" key="7">
    <source>
        <dbReference type="RuleBase" id="RU363032"/>
    </source>
</evidence>
<keyword evidence="6 7" id="KW-0472">Membrane</keyword>
<sequence length="279" mass="29325">MNRSLRRRGTAVAVHIGLLALVAWALAPLAVMLATSVKPSGEIFQIPPRLLPSRPTLDHYTRVLTESDLPRTMVNSVLVALLVTVVTLIVGGSAGYALARLRYRGSRAVAVLILAGQLLPVTVLLLPLYRLVSSLGMLDTIAGLALVHLTTVLPLVVWMTRNAFAAVPVELEEAAQVDGCTRVEAVAATVLPVAAPGLAAVAIFAFLESWNEFVLASVITLTNQSKTAPIGLTDFANNVTTDWGATTAAATVLTVPIAVLFLLVQRHFVSGLASGAVKG</sequence>
<feature type="domain" description="ABC transmembrane type-1" evidence="8">
    <location>
        <begin position="73"/>
        <end position="264"/>
    </location>
</feature>
<feature type="transmembrane region" description="Helical" evidence="7">
    <location>
        <begin position="141"/>
        <end position="164"/>
    </location>
</feature>
<organism evidence="9 10">
    <name type="scientific">Phytohabitans maris</name>
    <dbReference type="NCBI Taxonomy" id="3071409"/>
    <lineage>
        <taxon>Bacteria</taxon>
        <taxon>Bacillati</taxon>
        <taxon>Actinomycetota</taxon>
        <taxon>Actinomycetes</taxon>
        <taxon>Micromonosporales</taxon>
        <taxon>Micromonosporaceae</taxon>
    </lineage>
</organism>
<comment type="subcellular location">
    <subcellularLocation>
        <location evidence="1 7">Cell membrane</location>
        <topology evidence="1 7">Multi-pass membrane protein</topology>
    </subcellularLocation>
</comment>
<dbReference type="RefSeq" id="WP_308710911.1">
    <property type="nucleotide sequence ID" value="NZ_JAVHUY010000003.1"/>
</dbReference>
<evidence type="ECO:0000313" key="9">
    <source>
        <dbReference type="EMBL" id="MDQ7903634.1"/>
    </source>
</evidence>
<dbReference type="Proteomes" id="UP001230908">
    <property type="component" value="Unassembled WGS sequence"/>
</dbReference>
<dbReference type="PROSITE" id="PS50928">
    <property type="entry name" value="ABC_TM1"/>
    <property type="match status" value="1"/>
</dbReference>
<dbReference type="PANTHER" id="PTHR32243:SF18">
    <property type="entry name" value="INNER MEMBRANE ABC TRANSPORTER PERMEASE PROTEIN YCJP"/>
    <property type="match status" value="1"/>
</dbReference>
<evidence type="ECO:0000259" key="8">
    <source>
        <dbReference type="PROSITE" id="PS50928"/>
    </source>
</evidence>
<dbReference type="Gene3D" id="1.10.3720.10">
    <property type="entry name" value="MetI-like"/>
    <property type="match status" value="1"/>
</dbReference>
<protein>
    <submittedName>
        <fullName evidence="9">Carbohydrate ABC transporter permease</fullName>
    </submittedName>
</protein>
<evidence type="ECO:0000256" key="1">
    <source>
        <dbReference type="ARBA" id="ARBA00004651"/>
    </source>
</evidence>
<accession>A0ABU0Z9B8</accession>
<evidence type="ECO:0000256" key="2">
    <source>
        <dbReference type="ARBA" id="ARBA00022448"/>
    </source>
</evidence>